<keyword evidence="3" id="KW-1003">Cell membrane</keyword>
<dbReference type="InterPro" id="IPR000515">
    <property type="entry name" value="MetI-like"/>
</dbReference>
<dbReference type="GO" id="GO:0055085">
    <property type="term" value="P:transmembrane transport"/>
    <property type="evidence" value="ECO:0007669"/>
    <property type="project" value="InterPro"/>
</dbReference>
<evidence type="ECO:0000256" key="4">
    <source>
        <dbReference type="ARBA" id="ARBA00022692"/>
    </source>
</evidence>
<dbReference type="Proteomes" id="UP000530928">
    <property type="component" value="Unassembled WGS sequence"/>
</dbReference>
<dbReference type="PANTHER" id="PTHR43386:SF1">
    <property type="entry name" value="D,D-DIPEPTIDE TRANSPORT SYSTEM PERMEASE PROTEIN DDPC-RELATED"/>
    <property type="match status" value="1"/>
</dbReference>
<keyword evidence="10" id="KW-1185">Reference proteome</keyword>
<feature type="transmembrane region" description="Helical" evidence="7">
    <location>
        <begin position="101"/>
        <end position="120"/>
    </location>
</feature>
<keyword evidence="2 7" id="KW-0813">Transport</keyword>
<comment type="subcellular location">
    <subcellularLocation>
        <location evidence="1 7">Cell membrane</location>
        <topology evidence="1 7">Multi-pass membrane protein</topology>
    </subcellularLocation>
</comment>
<dbReference type="AlphaFoldDB" id="A0A7W0CEG0"/>
<feature type="domain" description="ABC transmembrane type-1" evidence="8">
    <location>
        <begin position="25"/>
        <end position="227"/>
    </location>
</feature>
<name>A0A7W0CEG0_9ACTN</name>
<gene>
    <name evidence="9" type="ORF">HNR30_000982</name>
</gene>
<evidence type="ECO:0000256" key="5">
    <source>
        <dbReference type="ARBA" id="ARBA00022989"/>
    </source>
</evidence>
<feature type="transmembrane region" description="Helical" evidence="7">
    <location>
        <begin position="60"/>
        <end position="81"/>
    </location>
</feature>
<feature type="transmembrane region" description="Helical" evidence="7">
    <location>
        <begin position="155"/>
        <end position="186"/>
    </location>
</feature>
<evidence type="ECO:0000256" key="7">
    <source>
        <dbReference type="RuleBase" id="RU363032"/>
    </source>
</evidence>
<protein>
    <submittedName>
        <fullName evidence="9">Peptide/nickel transport system permease protein</fullName>
    </submittedName>
</protein>
<feature type="transmembrane region" description="Helical" evidence="7">
    <location>
        <begin position="29"/>
        <end position="53"/>
    </location>
</feature>
<evidence type="ECO:0000256" key="1">
    <source>
        <dbReference type="ARBA" id="ARBA00004651"/>
    </source>
</evidence>
<evidence type="ECO:0000256" key="6">
    <source>
        <dbReference type="ARBA" id="ARBA00023136"/>
    </source>
</evidence>
<comment type="caution">
    <text evidence="9">The sequence shown here is derived from an EMBL/GenBank/DDBJ whole genome shotgun (WGS) entry which is preliminary data.</text>
</comment>
<evidence type="ECO:0000256" key="2">
    <source>
        <dbReference type="ARBA" id="ARBA00022448"/>
    </source>
</evidence>
<keyword evidence="4 7" id="KW-0812">Transmembrane</keyword>
<feature type="transmembrane region" description="Helical" evidence="7">
    <location>
        <begin position="206"/>
        <end position="227"/>
    </location>
</feature>
<dbReference type="PROSITE" id="PS50928">
    <property type="entry name" value="ABC_TM1"/>
    <property type="match status" value="1"/>
</dbReference>
<organism evidence="9 10">
    <name type="scientific">Nonomuraea soli</name>
    <dbReference type="NCBI Taxonomy" id="1032476"/>
    <lineage>
        <taxon>Bacteria</taxon>
        <taxon>Bacillati</taxon>
        <taxon>Actinomycetota</taxon>
        <taxon>Actinomycetes</taxon>
        <taxon>Streptosporangiales</taxon>
        <taxon>Streptosporangiaceae</taxon>
        <taxon>Nonomuraea</taxon>
    </lineage>
</organism>
<evidence type="ECO:0000313" key="9">
    <source>
        <dbReference type="EMBL" id="MBA2889647.1"/>
    </source>
</evidence>
<keyword evidence="5 7" id="KW-1133">Transmembrane helix</keyword>
<dbReference type="SUPFAM" id="SSF161098">
    <property type="entry name" value="MetI-like"/>
    <property type="match status" value="1"/>
</dbReference>
<dbReference type="CDD" id="cd06261">
    <property type="entry name" value="TM_PBP2"/>
    <property type="match status" value="1"/>
</dbReference>
<reference evidence="9 10" key="1">
    <citation type="submission" date="2020-07" db="EMBL/GenBank/DDBJ databases">
        <title>Genomic Encyclopedia of Type Strains, Phase IV (KMG-IV): sequencing the most valuable type-strain genomes for metagenomic binning, comparative biology and taxonomic classification.</title>
        <authorList>
            <person name="Goeker M."/>
        </authorList>
    </citation>
    <scope>NUCLEOTIDE SEQUENCE [LARGE SCALE GENOMIC DNA]</scope>
    <source>
        <strain evidence="9 10">DSM 45533</strain>
    </source>
</reference>
<dbReference type="Pfam" id="PF00528">
    <property type="entry name" value="BPD_transp_1"/>
    <property type="match status" value="1"/>
</dbReference>
<evidence type="ECO:0000256" key="3">
    <source>
        <dbReference type="ARBA" id="ARBA00022475"/>
    </source>
</evidence>
<comment type="similarity">
    <text evidence="7">Belongs to the binding-protein-dependent transport system permease family.</text>
</comment>
<dbReference type="Gene3D" id="1.10.3720.10">
    <property type="entry name" value="MetI-like"/>
    <property type="match status" value="1"/>
</dbReference>
<evidence type="ECO:0000259" key="8">
    <source>
        <dbReference type="PROSITE" id="PS50928"/>
    </source>
</evidence>
<accession>A0A7W0CEG0</accession>
<dbReference type="InterPro" id="IPR035906">
    <property type="entry name" value="MetI-like_sf"/>
</dbReference>
<dbReference type="PANTHER" id="PTHR43386">
    <property type="entry name" value="OLIGOPEPTIDE TRANSPORT SYSTEM PERMEASE PROTEIN APPC"/>
    <property type="match status" value="1"/>
</dbReference>
<sequence length="241" mass="26239">MSPEFWLGIEPGLGRDVFMQLVFGIRTSLAIALIATVGLMLIGITVGIAAGYLGGRTDYWAGRVIDVLLAFPSQLMLIALVPVVDSMLVGPEEATPTWLRFATLCIVLTALGWAGSARILRSQVLSLREREFVEAAKVSGASPARIIFREILPNLWSPIIVLATWQLPILVGVEAGLGFLGVGLGPDVPDWGRMFLEGVQYYHLDFPYLLWPGLAMLIFIVCFNLMGDAIRDALDPKTKGL</sequence>
<dbReference type="InterPro" id="IPR050366">
    <property type="entry name" value="BP-dependent_transpt_permease"/>
</dbReference>
<evidence type="ECO:0000313" key="10">
    <source>
        <dbReference type="Proteomes" id="UP000530928"/>
    </source>
</evidence>
<dbReference type="GO" id="GO:0005886">
    <property type="term" value="C:plasma membrane"/>
    <property type="evidence" value="ECO:0007669"/>
    <property type="project" value="UniProtKB-SubCell"/>
</dbReference>
<proteinExistence type="inferred from homology"/>
<dbReference type="EMBL" id="JACDUR010000001">
    <property type="protein sequence ID" value="MBA2889647.1"/>
    <property type="molecule type" value="Genomic_DNA"/>
</dbReference>
<keyword evidence="6 7" id="KW-0472">Membrane</keyword>